<feature type="transmembrane region" description="Helical" evidence="1">
    <location>
        <begin position="122"/>
        <end position="143"/>
    </location>
</feature>
<dbReference type="EMBL" id="JBHTJM010000011">
    <property type="protein sequence ID" value="MFD0965222.1"/>
    <property type="molecule type" value="Genomic_DNA"/>
</dbReference>
<dbReference type="Pfam" id="PF11028">
    <property type="entry name" value="TMEM260-like"/>
    <property type="match status" value="1"/>
</dbReference>
<dbReference type="InterPro" id="IPR052724">
    <property type="entry name" value="GT117_domain-containing"/>
</dbReference>
<keyword evidence="3" id="KW-1185">Reference proteome</keyword>
<accession>A0ABW3I6W2</accession>
<proteinExistence type="predicted"/>
<feature type="transmembrane region" description="Helical" evidence="1">
    <location>
        <begin position="292"/>
        <end position="312"/>
    </location>
</feature>
<keyword evidence="1" id="KW-0472">Membrane</keyword>
<feature type="transmembrane region" description="Helical" evidence="1">
    <location>
        <begin position="149"/>
        <end position="167"/>
    </location>
</feature>
<keyword evidence="1" id="KW-1133">Transmembrane helix</keyword>
<dbReference type="PANTHER" id="PTHR16214">
    <property type="entry name" value="TRANSMEMBRANE PROTEIN 260"/>
    <property type="match status" value="1"/>
</dbReference>
<feature type="transmembrane region" description="Helical" evidence="1">
    <location>
        <begin position="569"/>
        <end position="588"/>
    </location>
</feature>
<keyword evidence="1" id="KW-0812">Transmembrane</keyword>
<dbReference type="Proteomes" id="UP001596997">
    <property type="component" value="Unassembled WGS sequence"/>
</dbReference>
<gene>
    <name evidence="2" type="ORF">ACFQ1O_14490</name>
</gene>
<evidence type="ECO:0000313" key="3">
    <source>
        <dbReference type="Proteomes" id="UP001596997"/>
    </source>
</evidence>
<comment type="caution">
    <text evidence="2">The sequence shown here is derived from an EMBL/GenBank/DDBJ whole genome shotgun (WGS) entry which is preliminary data.</text>
</comment>
<name>A0ABW3I6W2_9FLAO</name>
<feature type="transmembrane region" description="Helical" evidence="1">
    <location>
        <begin position="77"/>
        <end position="101"/>
    </location>
</feature>
<feature type="transmembrane region" description="Helical" evidence="1">
    <location>
        <begin position="260"/>
        <end position="280"/>
    </location>
</feature>
<protein>
    <submittedName>
        <fullName evidence="2">DUF2723 domain-containing protein</fullName>
    </submittedName>
</protein>
<feature type="transmembrane region" description="Helical" evidence="1">
    <location>
        <begin position="546"/>
        <end position="563"/>
    </location>
</feature>
<dbReference type="RefSeq" id="WP_377717369.1">
    <property type="nucleotide sequence ID" value="NZ_JBHTJM010000011.1"/>
</dbReference>
<feature type="transmembrane region" description="Helical" evidence="1">
    <location>
        <begin position="600"/>
        <end position="622"/>
    </location>
</feature>
<feature type="transmembrane region" description="Helical" evidence="1">
    <location>
        <begin position="179"/>
        <end position="209"/>
    </location>
</feature>
<feature type="transmembrane region" description="Helical" evidence="1">
    <location>
        <begin position="628"/>
        <end position="650"/>
    </location>
</feature>
<dbReference type="PANTHER" id="PTHR16214:SF3">
    <property type="entry name" value="TRANSMEMBRANE PROTEIN 260"/>
    <property type="match status" value="1"/>
</dbReference>
<dbReference type="InterPro" id="IPR021280">
    <property type="entry name" value="TMEM260-like"/>
</dbReference>
<feature type="transmembrane region" description="Helical" evidence="1">
    <location>
        <begin position="12"/>
        <end position="29"/>
    </location>
</feature>
<organism evidence="2 3">
    <name type="scientific">Pseudofulvibacter geojedonensis</name>
    <dbReference type="NCBI Taxonomy" id="1123758"/>
    <lineage>
        <taxon>Bacteria</taxon>
        <taxon>Pseudomonadati</taxon>
        <taxon>Bacteroidota</taxon>
        <taxon>Flavobacteriia</taxon>
        <taxon>Flavobacteriales</taxon>
        <taxon>Flavobacteriaceae</taxon>
        <taxon>Pseudofulvibacter</taxon>
    </lineage>
</organism>
<sequence length="1166" mass="135027">MTAKTFFKWNKIMAWVAFAIALITYSLTVEPTASFWDCGEYIATSANLAVGHPPGAPFFQMLGAFFAMFAFGNTENIALMVNMMSVFSSAFTILFMFWTISILARKLVVKNIEDLNGNKAKAILGSAFVGSLAFAFTDTFWFNAVETEVYAMATFIMSLMFWLALKWEENMHKPKGNKWLLLIAFVIGLSFGVHFMGLLTIPAIGLIYFFKNYKNVTPKNFIIANITAIAILLFIFKLLLPNALRLFGWMEVNIVNGLGLPFHSGTIITFLLVIAAFYYALTFTRKNGYVHANTFTLCILFIFIGFSSWVMLPIRANAGTTINENAPGNARELLAYYNLEQYPSNPFLWGPQFTDQYAGINTSDPYRDDKPKYEQDKKTGKYVIVNDFKNAINNPNENHVTFLPRMWSQGHAERYVSFIDVEVQPKTRFSGQKELRQLCAQFNNDVKQGNLTGEDKYDFIKEYKDYIEVKKPSTIENFSFMLQYQLGYMYVRYFMWNFAGRQDDIQGELNNNGNWISGINFIDEHLLGLPQDNLPEDIKENKGRNTYFFLPLILGILGLLFVAQRNLKLFWVLLVFFLFTGLAIQVYTNVRPFEPRERDYSVVGSFYVFSIWIGLGVLSLYYGLKKFLAPKISAPLATGLCLLAVPLLLANQNWDDHDRSGKATAQSMAKAYLDSCQENAILFTIGDNDTFALWYLQEIEKYRTDVRVINTSLFATDWYIDQMKKKAYESDPIPSQLTHDKYKWGTRDLTLFQERTKDTINIKTFMNFIAKDSEEVMVEMESGQKHHTFPTKNVRIPVDKASVIKHKIVPEKYYDRIVPNMYMKIKKDILGKQNLLMLDILANNNWERPIYFSGGSNDPAEFMWLKDYLQYDGLIYKLVPIHTKRDKDNPFDMGFIDTETSYNKIMKWDWGNSGGDIYHDPETRKNAFNYRASIARVAEKLIDEKQYKKAENLLDLAMEKMPVNKFELYTLVEPFIGGYYHINKDEKARKVYNDLAKVYKGHLDYYETLDLEEQSYIVDDILTDLERYKTIIITSIENKDSKIVSKEVPYFLNKVKSFQEIMNGVGYVMSFDQILGGLYQIDKEQARKLYQTEVKKVQKNLTRASKLPEDKMYYYAENILTDISDYKSLLRMVHKNDDSSYFNAEKLKFDKQLDQLENFFKAEGEE</sequence>
<evidence type="ECO:0000256" key="1">
    <source>
        <dbReference type="SAM" id="Phobius"/>
    </source>
</evidence>
<reference evidence="3" key="1">
    <citation type="journal article" date="2019" name="Int. J. Syst. Evol. Microbiol.">
        <title>The Global Catalogue of Microorganisms (GCM) 10K type strain sequencing project: providing services to taxonomists for standard genome sequencing and annotation.</title>
        <authorList>
            <consortium name="The Broad Institute Genomics Platform"/>
            <consortium name="The Broad Institute Genome Sequencing Center for Infectious Disease"/>
            <person name="Wu L."/>
            <person name="Ma J."/>
        </authorList>
    </citation>
    <scope>NUCLEOTIDE SEQUENCE [LARGE SCALE GENOMIC DNA]</scope>
    <source>
        <strain evidence="3">CCUG 62114</strain>
    </source>
</reference>
<evidence type="ECO:0000313" key="2">
    <source>
        <dbReference type="EMBL" id="MFD0965222.1"/>
    </source>
</evidence>
<feature type="transmembrane region" description="Helical" evidence="1">
    <location>
        <begin position="221"/>
        <end position="240"/>
    </location>
</feature>